<dbReference type="Gene3D" id="3.40.50.720">
    <property type="entry name" value="NAD(P)-binding Rossmann-like Domain"/>
    <property type="match status" value="1"/>
</dbReference>
<dbReference type="InterPro" id="IPR051397">
    <property type="entry name" value="Zn-ADH-like_protein"/>
</dbReference>
<feature type="domain" description="Enoyl reductase (ER)" evidence="1">
    <location>
        <begin position="4"/>
        <end position="305"/>
    </location>
</feature>
<dbReference type="PANTHER" id="PTHR43677:SF11">
    <property type="entry name" value="ZINC-CONTAINING ALCOHOL DEHYDROGENASE"/>
    <property type="match status" value="1"/>
</dbReference>
<keyword evidence="3" id="KW-1185">Reference proteome</keyword>
<dbReference type="SUPFAM" id="SSF51735">
    <property type="entry name" value="NAD(P)-binding Rossmann-fold domains"/>
    <property type="match status" value="1"/>
</dbReference>
<dbReference type="EMBL" id="JADBEM010000001">
    <property type="protein sequence ID" value="MBE1605893.1"/>
    <property type="molecule type" value="Genomic_DNA"/>
</dbReference>
<comment type="caution">
    <text evidence="2">The sequence shown here is derived from an EMBL/GenBank/DDBJ whole genome shotgun (WGS) entry which is preliminary data.</text>
</comment>
<evidence type="ECO:0000313" key="2">
    <source>
        <dbReference type="EMBL" id="MBE1605893.1"/>
    </source>
</evidence>
<dbReference type="InterPro" id="IPR036291">
    <property type="entry name" value="NAD(P)-bd_dom_sf"/>
</dbReference>
<dbReference type="Pfam" id="PF00107">
    <property type="entry name" value="ADH_zinc_N"/>
    <property type="match status" value="1"/>
</dbReference>
<dbReference type="InterPro" id="IPR020843">
    <property type="entry name" value="ER"/>
</dbReference>
<protein>
    <submittedName>
        <fullName evidence="2">NADPH2:quinone reductase</fullName>
        <ecNumber evidence="2">1.6.5.5</ecNumber>
    </submittedName>
</protein>
<reference evidence="2" key="1">
    <citation type="submission" date="2020-10" db="EMBL/GenBank/DDBJ databases">
        <title>Sequencing the genomes of 1000 actinobacteria strains.</title>
        <authorList>
            <person name="Klenk H.-P."/>
        </authorList>
    </citation>
    <scope>NUCLEOTIDE SEQUENCE</scope>
    <source>
        <strain evidence="2">DSM 45354</strain>
    </source>
</reference>
<organism evidence="2 3">
    <name type="scientific">Actinopolymorpha pittospori</name>
    <dbReference type="NCBI Taxonomy" id="648752"/>
    <lineage>
        <taxon>Bacteria</taxon>
        <taxon>Bacillati</taxon>
        <taxon>Actinomycetota</taxon>
        <taxon>Actinomycetes</taxon>
        <taxon>Propionibacteriales</taxon>
        <taxon>Actinopolymorphaceae</taxon>
        <taxon>Actinopolymorpha</taxon>
    </lineage>
</organism>
<sequence length="307" mass="31188">MRAAVLEELGTPVPGEFRDPEPASGAALVEVVAAGVNHLDLAKATGRFYTGPPPLPSVVGSDGVGRRTDGRLVYFDTTVGPFGSMAERTLVPEDSLIPAPEDVDPVILAGMGNAGLAAHTALHWRAGLQPGETVVVLGATGVVGRFAVQIARLLGAGRVVAVGRDPEQLAHTAELGADATVQLGAVDDLPGALAGANVIVDLLWGEPAVAALTQAAHGARLIQVGQLAAAETAVAAPLLRSRAIDIRGHAVFHAPQDVRAAAYAQLGEACASGDLHVDVEAVPIGEVQHAWSRQAAGTGGVKLVIVP</sequence>
<dbReference type="Proteomes" id="UP000638648">
    <property type="component" value="Unassembled WGS sequence"/>
</dbReference>
<dbReference type="AlphaFoldDB" id="A0A927MW67"/>
<dbReference type="Gene3D" id="3.90.180.10">
    <property type="entry name" value="Medium-chain alcohol dehydrogenases, catalytic domain"/>
    <property type="match status" value="2"/>
</dbReference>
<accession>A0A927MW67</accession>
<dbReference type="EC" id="1.6.5.5" evidence="2"/>
<evidence type="ECO:0000313" key="3">
    <source>
        <dbReference type="Proteomes" id="UP000638648"/>
    </source>
</evidence>
<dbReference type="SMART" id="SM00829">
    <property type="entry name" value="PKS_ER"/>
    <property type="match status" value="1"/>
</dbReference>
<gene>
    <name evidence="2" type="ORF">HEB94_002741</name>
</gene>
<evidence type="ECO:0000259" key="1">
    <source>
        <dbReference type="SMART" id="SM00829"/>
    </source>
</evidence>
<dbReference type="InterPro" id="IPR011032">
    <property type="entry name" value="GroES-like_sf"/>
</dbReference>
<name>A0A927MW67_9ACTN</name>
<dbReference type="RefSeq" id="WP_192750111.1">
    <property type="nucleotide sequence ID" value="NZ_BAABJL010000035.1"/>
</dbReference>
<proteinExistence type="predicted"/>
<dbReference type="PANTHER" id="PTHR43677">
    <property type="entry name" value="SHORT-CHAIN DEHYDROGENASE/REDUCTASE"/>
    <property type="match status" value="1"/>
</dbReference>
<dbReference type="SUPFAM" id="SSF50129">
    <property type="entry name" value="GroES-like"/>
    <property type="match status" value="1"/>
</dbReference>
<dbReference type="InterPro" id="IPR013149">
    <property type="entry name" value="ADH-like_C"/>
</dbReference>
<keyword evidence="2" id="KW-0560">Oxidoreductase</keyword>
<dbReference type="GO" id="GO:0003960">
    <property type="term" value="F:quinone reductase (NADPH) activity"/>
    <property type="evidence" value="ECO:0007669"/>
    <property type="project" value="UniProtKB-EC"/>
</dbReference>